<accession>A0A132A8X3</accession>
<protein>
    <submittedName>
        <fullName evidence="1">Uncharacterized protein</fullName>
    </submittedName>
</protein>
<organism evidence="1 2">
    <name type="scientific">Sarcoptes scabiei</name>
    <name type="common">Itch mite</name>
    <name type="synonym">Acarus scabiei</name>
    <dbReference type="NCBI Taxonomy" id="52283"/>
    <lineage>
        <taxon>Eukaryota</taxon>
        <taxon>Metazoa</taxon>
        <taxon>Ecdysozoa</taxon>
        <taxon>Arthropoda</taxon>
        <taxon>Chelicerata</taxon>
        <taxon>Arachnida</taxon>
        <taxon>Acari</taxon>
        <taxon>Acariformes</taxon>
        <taxon>Sarcoptiformes</taxon>
        <taxon>Astigmata</taxon>
        <taxon>Psoroptidia</taxon>
        <taxon>Sarcoptoidea</taxon>
        <taxon>Sarcoptidae</taxon>
        <taxon>Sarcoptinae</taxon>
        <taxon>Sarcoptes</taxon>
    </lineage>
</organism>
<dbReference type="VEuPathDB" id="VectorBase:SSCA004719"/>
<name>A0A132A8X3_SARSC</name>
<reference evidence="1 2" key="1">
    <citation type="journal article" date="2015" name="Parasit. Vectors">
        <title>Draft genome of the scabies mite.</title>
        <authorList>
            <person name="Rider S.D.Jr."/>
            <person name="Morgan M.S."/>
            <person name="Arlian L.G."/>
        </authorList>
    </citation>
    <scope>NUCLEOTIDE SEQUENCE [LARGE SCALE GENOMIC DNA]</scope>
    <source>
        <strain evidence="1">Arlian Lab</strain>
    </source>
</reference>
<evidence type="ECO:0000313" key="2">
    <source>
        <dbReference type="Proteomes" id="UP000616769"/>
    </source>
</evidence>
<gene>
    <name evidence="1" type="ORF">QR98_0059300</name>
</gene>
<comment type="caution">
    <text evidence="1">The sequence shown here is derived from an EMBL/GenBank/DDBJ whole genome shotgun (WGS) entry which is preliminary data.</text>
</comment>
<evidence type="ECO:0000313" key="1">
    <source>
        <dbReference type="EMBL" id="KPM07436.1"/>
    </source>
</evidence>
<dbReference type="EMBL" id="JXLN01011567">
    <property type="protein sequence ID" value="KPM07436.1"/>
    <property type="molecule type" value="Genomic_DNA"/>
</dbReference>
<dbReference type="Proteomes" id="UP000616769">
    <property type="component" value="Unassembled WGS sequence"/>
</dbReference>
<dbReference type="AlphaFoldDB" id="A0A132A8X3"/>
<sequence length="99" mass="10765">MGNICELQPNQTATYDTERALDPSGVNTMPITLALWPVKESSSAPVLMSQTIILQSCDPLTTTVSFKAAVATHEIPPSCPTRTWVNFPVEVSQIFNDIS</sequence>
<proteinExistence type="predicted"/>